<comment type="function">
    <text evidence="8">Catalyzes the decarboxylative condensation of pimeloyl-[acyl-carrier protein] and L-alanine to produce 8-amino-7-oxononanoate (AON), [acyl-carrier protein], and carbon dioxide.</text>
</comment>
<dbReference type="InterPro" id="IPR015422">
    <property type="entry name" value="PyrdxlP-dep_Trfase_small"/>
</dbReference>
<feature type="binding site" evidence="8">
    <location>
        <begin position="165"/>
        <end position="166"/>
    </location>
    <ligand>
        <name>pyridoxal 5'-phosphate</name>
        <dbReference type="ChEBI" id="CHEBI:597326"/>
    </ligand>
</feature>
<dbReference type="Pfam" id="PF00155">
    <property type="entry name" value="Aminotran_1_2"/>
    <property type="match status" value="1"/>
</dbReference>
<evidence type="ECO:0000256" key="1">
    <source>
        <dbReference type="ARBA" id="ARBA00001933"/>
    </source>
</evidence>
<comment type="pathway">
    <text evidence="2 8">Cofactor biosynthesis; biotin biosynthesis.</text>
</comment>
<feature type="binding site" evidence="8">
    <location>
        <position position="265"/>
    </location>
    <ligand>
        <name>pyridoxal 5'-phosphate</name>
        <dbReference type="ChEBI" id="CHEBI:597326"/>
    </ligand>
</feature>
<dbReference type="EC" id="2.3.1.47" evidence="8"/>
<dbReference type="PANTHER" id="PTHR13693:SF100">
    <property type="entry name" value="8-AMINO-7-OXONONANOATE SYNTHASE"/>
    <property type="match status" value="1"/>
</dbReference>
<comment type="cofactor">
    <cofactor evidence="1 8">
        <name>pyridoxal 5'-phosphate</name>
        <dbReference type="ChEBI" id="CHEBI:597326"/>
    </cofactor>
</comment>
<evidence type="ECO:0000256" key="2">
    <source>
        <dbReference type="ARBA" id="ARBA00004746"/>
    </source>
</evidence>
<evidence type="ECO:0000256" key="6">
    <source>
        <dbReference type="ARBA" id="ARBA00022898"/>
    </source>
</evidence>
<comment type="similarity">
    <text evidence="8">Belongs to the class-II pyridoxal-phosphate-dependent aminotransferase family. BioF subfamily.</text>
</comment>
<gene>
    <name evidence="8 11" type="primary">bioF</name>
    <name evidence="11" type="ORF">OK345_13790</name>
</gene>
<evidence type="ECO:0000256" key="8">
    <source>
        <dbReference type="HAMAP-Rule" id="MF_01693"/>
    </source>
</evidence>
<keyword evidence="6 8" id="KW-0663">Pyridoxal phosphate</keyword>
<dbReference type="GO" id="GO:0008710">
    <property type="term" value="F:8-amino-7-oxononanoate synthase activity"/>
    <property type="evidence" value="ECO:0007669"/>
    <property type="project" value="UniProtKB-EC"/>
</dbReference>
<accession>A0ABT3JYL1</accession>
<dbReference type="Gene3D" id="3.90.1150.10">
    <property type="entry name" value="Aspartate Aminotransferase, domain 1"/>
    <property type="match status" value="1"/>
</dbReference>
<organism evidence="11 12">
    <name type="scientific">Xanthomonas chitinilytica</name>
    <dbReference type="NCBI Taxonomy" id="2989819"/>
    <lineage>
        <taxon>Bacteria</taxon>
        <taxon>Pseudomonadati</taxon>
        <taxon>Pseudomonadota</taxon>
        <taxon>Gammaproteobacteria</taxon>
        <taxon>Lysobacterales</taxon>
        <taxon>Lysobacteraceae</taxon>
        <taxon>Xanthomonas</taxon>
    </lineage>
</organism>
<comment type="catalytic activity">
    <reaction evidence="7 8">
        <text>6-carboxyhexanoyl-[ACP] + L-alanine + H(+) = (8S)-8-amino-7-oxononanoate + holo-[ACP] + CO2</text>
        <dbReference type="Rhea" id="RHEA:42288"/>
        <dbReference type="Rhea" id="RHEA-COMP:9685"/>
        <dbReference type="Rhea" id="RHEA-COMP:9955"/>
        <dbReference type="ChEBI" id="CHEBI:15378"/>
        <dbReference type="ChEBI" id="CHEBI:16526"/>
        <dbReference type="ChEBI" id="CHEBI:57972"/>
        <dbReference type="ChEBI" id="CHEBI:64479"/>
        <dbReference type="ChEBI" id="CHEBI:78846"/>
        <dbReference type="ChEBI" id="CHEBI:149468"/>
        <dbReference type="EC" id="2.3.1.47"/>
    </reaction>
</comment>
<dbReference type="PANTHER" id="PTHR13693">
    <property type="entry name" value="CLASS II AMINOTRANSFERASE/8-AMINO-7-OXONONANOATE SYNTHASE"/>
    <property type="match status" value="1"/>
</dbReference>
<dbReference type="NCBIfam" id="TIGR00858">
    <property type="entry name" value="bioF"/>
    <property type="match status" value="1"/>
</dbReference>
<dbReference type="SUPFAM" id="SSF53383">
    <property type="entry name" value="PLP-dependent transferases"/>
    <property type="match status" value="1"/>
</dbReference>
<keyword evidence="4 8" id="KW-0808">Transferase</keyword>
<evidence type="ECO:0000256" key="9">
    <source>
        <dbReference type="SAM" id="MobiDB-lite"/>
    </source>
</evidence>
<feature type="binding site" evidence="8">
    <location>
        <position position="294"/>
    </location>
    <ligand>
        <name>pyridoxal 5'-phosphate</name>
        <dbReference type="ChEBI" id="CHEBI:597326"/>
    </ligand>
</feature>
<dbReference type="InterPro" id="IPR015424">
    <property type="entry name" value="PyrdxlP-dep_Trfase"/>
</dbReference>
<feature type="binding site" evidence="8">
    <location>
        <position position="78"/>
    </location>
    <ligand>
        <name>substrate</name>
    </ligand>
</feature>
<dbReference type="InterPro" id="IPR050087">
    <property type="entry name" value="AON_synthase_class-II"/>
</dbReference>
<reference evidence="11 12" key="1">
    <citation type="submission" date="2022-10" db="EMBL/GenBank/DDBJ databases">
        <title>Xanthomonas sp. H13-6.</title>
        <authorList>
            <person name="Liu X."/>
            <person name="Deng Z."/>
            <person name="Jiang Y."/>
            <person name="Yu T."/>
            <person name="Ai J."/>
        </authorList>
    </citation>
    <scope>NUCLEOTIDE SEQUENCE [LARGE SCALE GENOMIC DNA]</scope>
    <source>
        <strain evidence="11 12">H13-6</strain>
    </source>
</reference>
<dbReference type="InterPro" id="IPR015421">
    <property type="entry name" value="PyrdxlP-dep_Trfase_major"/>
</dbReference>
<feature type="binding site" evidence="8">
    <location>
        <position position="411"/>
    </location>
    <ligand>
        <name>substrate</name>
    </ligand>
</feature>
<keyword evidence="5 8" id="KW-0093">Biotin biosynthesis</keyword>
<dbReference type="Gene3D" id="3.40.640.10">
    <property type="entry name" value="Type I PLP-dependent aspartate aminotransferase-like (Major domain)"/>
    <property type="match status" value="1"/>
</dbReference>
<keyword evidence="12" id="KW-1185">Reference proteome</keyword>
<feature type="region of interest" description="Disordered" evidence="9">
    <location>
        <begin position="1"/>
        <end position="26"/>
    </location>
</feature>
<protein>
    <recommendedName>
        <fullName evidence="8">8-amino-7-oxononanoate synthase</fullName>
        <shortName evidence="8">AONS</shortName>
        <ecNumber evidence="8">2.3.1.47</ecNumber>
    </recommendedName>
    <alternativeName>
        <fullName evidence="8">7-keto-8-amino-pelargonic acid synthase</fullName>
        <shortName evidence="8">7-KAP synthase</shortName>
        <shortName evidence="8">KAPA synthase</shortName>
    </alternativeName>
    <alternativeName>
        <fullName evidence="8">8-amino-7-ketopelargonate synthase</fullName>
    </alternativeName>
</protein>
<keyword evidence="11" id="KW-0012">Acyltransferase</keyword>
<dbReference type="EMBL" id="JAPCHY010000012">
    <property type="protein sequence ID" value="MCW4473571.1"/>
    <property type="molecule type" value="Genomic_DNA"/>
</dbReference>
<feature type="domain" description="Aminotransferase class I/classII large" evidence="10">
    <location>
        <begin position="99"/>
        <end position="439"/>
    </location>
</feature>
<proteinExistence type="inferred from homology"/>
<evidence type="ECO:0000313" key="11">
    <source>
        <dbReference type="EMBL" id="MCW4473571.1"/>
    </source>
</evidence>
<dbReference type="RefSeq" id="WP_265128560.1">
    <property type="nucleotide sequence ID" value="NZ_JAPCHY010000012.1"/>
</dbReference>
<feature type="compositionally biased region" description="Low complexity" evidence="9">
    <location>
        <begin position="1"/>
        <end position="19"/>
    </location>
</feature>
<name>A0ABT3JYL1_9XANT</name>
<dbReference type="HAMAP" id="MF_01693">
    <property type="entry name" value="BioF_aminotrans_2"/>
    <property type="match status" value="1"/>
</dbReference>
<feature type="binding site" evidence="8">
    <location>
        <position position="237"/>
    </location>
    <ligand>
        <name>pyridoxal 5'-phosphate</name>
        <dbReference type="ChEBI" id="CHEBI:597326"/>
    </ligand>
</feature>
<comment type="subunit">
    <text evidence="3 8">Homodimer.</text>
</comment>
<feature type="binding site" evidence="8">
    <location>
        <position position="191"/>
    </location>
    <ligand>
        <name>substrate</name>
    </ligand>
</feature>
<dbReference type="InterPro" id="IPR004723">
    <property type="entry name" value="AONS_Archaea/Proteobacteria"/>
</dbReference>
<dbReference type="InterPro" id="IPR022834">
    <property type="entry name" value="AONS_Proteobacteria"/>
</dbReference>
<evidence type="ECO:0000256" key="4">
    <source>
        <dbReference type="ARBA" id="ARBA00022679"/>
    </source>
</evidence>
<evidence type="ECO:0000259" key="10">
    <source>
        <dbReference type="Pfam" id="PF00155"/>
    </source>
</evidence>
<sequence>MPPGTTTPAPCTSTSSGPAHRPPDPWRRPVVAVARASAPATGYAYRPPVHEPTAMARPDLHERIQAQRKLREAQGRIRTRRTVSRRDGVRLEVDGRWLTGFCSNDYLGLAQQFEVVAALQDAASRDGAGSTASHLICGHHTAHEALEREMADWLGYPRALLFDSGFSANLAVQQALLSEDSDVCVQDRLNHASLLDASRLAGCRLRRYPHVDAEGAMRQLKHAPDGAAMLVTDGVFSMDGDIAPLRSLSLVARMQEALFYVDDAHGVGVVGEQGRGCVADAGLGVNEVPLQLATLGKALGGHGAVVLGEEALIQHLAETARPYIYTTALPPAQAAASLAAVKLARRDHWRRQKLAELIGVFREGARRNGLELMPSETPIQPLLCGEESVTMALSAALETSGFLVSAIRPPTVPEGKSRLRVTLSALHTPAQVTALIDAIARARDVVLYQQSLTAATA</sequence>
<feature type="modified residue" description="N6-(pyridoxal phosphate)lysine" evidence="8">
    <location>
        <position position="297"/>
    </location>
</feature>
<evidence type="ECO:0000256" key="3">
    <source>
        <dbReference type="ARBA" id="ARBA00011738"/>
    </source>
</evidence>
<dbReference type="InterPro" id="IPR004839">
    <property type="entry name" value="Aminotransferase_I/II_large"/>
</dbReference>
<comment type="caution">
    <text evidence="11">The sequence shown here is derived from an EMBL/GenBank/DDBJ whole genome shotgun (WGS) entry which is preliminary data.</text>
</comment>
<evidence type="ECO:0000256" key="5">
    <source>
        <dbReference type="ARBA" id="ARBA00022756"/>
    </source>
</evidence>
<evidence type="ECO:0000313" key="12">
    <source>
        <dbReference type="Proteomes" id="UP001209922"/>
    </source>
</evidence>
<evidence type="ECO:0000256" key="7">
    <source>
        <dbReference type="ARBA" id="ARBA00047715"/>
    </source>
</evidence>
<dbReference type="Proteomes" id="UP001209922">
    <property type="component" value="Unassembled WGS sequence"/>
</dbReference>